<accession>I1H127</accession>
<dbReference type="PROSITE" id="PS51767">
    <property type="entry name" value="PEPTIDASE_A1"/>
    <property type="match status" value="1"/>
</dbReference>
<dbReference type="AlphaFoldDB" id="I1H127"/>
<reference evidence="5 6" key="1">
    <citation type="journal article" date="2010" name="Nature">
        <title>Genome sequencing and analysis of the model grass Brachypodium distachyon.</title>
        <authorList>
            <consortium name="International Brachypodium Initiative"/>
        </authorList>
    </citation>
    <scope>NUCLEOTIDE SEQUENCE [LARGE SCALE GENOMIC DNA]</scope>
    <source>
        <strain evidence="5 6">Bd21</strain>
    </source>
</reference>
<dbReference type="GO" id="GO:0004190">
    <property type="term" value="F:aspartic-type endopeptidase activity"/>
    <property type="evidence" value="ECO:0007669"/>
    <property type="project" value="InterPro"/>
</dbReference>
<organism evidence="5">
    <name type="scientific">Brachypodium distachyon</name>
    <name type="common">Purple false brome</name>
    <name type="synonym">Trachynia distachya</name>
    <dbReference type="NCBI Taxonomy" id="15368"/>
    <lineage>
        <taxon>Eukaryota</taxon>
        <taxon>Viridiplantae</taxon>
        <taxon>Streptophyta</taxon>
        <taxon>Embryophyta</taxon>
        <taxon>Tracheophyta</taxon>
        <taxon>Spermatophyta</taxon>
        <taxon>Magnoliopsida</taxon>
        <taxon>Liliopsida</taxon>
        <taxon>Poales</taxon>
        <taxon>Poaceae</taxon>
        <taxon>BOP clade</taxon>
        <taxon>Pooideae</taxon>
        <taxon>Stipodae</taxon>
        <taxon>Brachypodieae</taxon>
        <taxon>Brachypodium</taxon>
    </lineage>
</organism>
<evidence type="ECO:0000313" key="6">
    <source>
        <dbReference type="EnsemblPlants" id="KQK19626"/>
    </source>
</evidence>
<dbReference type="SUPFAM" id="SSF50630">
    <property type="entry name" value="Acid proteases"/>
    <property type="match status" value="1"/>
</dbReference>
<dbReference type="FunFam" id="2.40.70.10:FF:000186">
    <property type="entry name" value="Os06g0119600 protein"/>
    <property type="match status" value="1"/>
</dbReference>
<dbReference type="FunFam" id="2.40.70.10:FF:000013">
    <property type="entry name" value="Aspartyl protease AED1"/>
    <property type="match status" value="1"/>
</dbReference>
<dbReference type="EnsemblPlants" id="KQK19626">
    <property type="protein sequence ID" value="KQK19626"/>
    <property type="gene ID" value="BRADI_1g49410v3"/>
</dbReference>
<dbReference type="Pfam" id="PF14543">
    <property type="entry name" value="TAXi_N"/>
    <property type="match status" value="1"/>
</dbReference>
<evidence type="ECO:0000313" key="5">
    <source>
        <dbReference type="EMBL" id="KQK19626.1"/>
    </source>
</evidence>
<sequence>MMSSASPLLLVVPLLVLSISSSIAHGAGAGGDQERRQRFTVVQTSHFQPQSICSGLKAIPSGKNRTWVPLHRPYSPCSPSSSPSPPPPSLLEILRWDQVRTASVRRKAMSGHAGSHDDVAEYYPATPHVSVSQRDFALVSTFGIGSGAAGSLDDDDDGDPMVLAQTMAIDTTIDIPWIQCRPCPPPQCYPQRNALFDPTKSFSAAAVPCGSRACRALGNYGNGCSNNSRRNKKKNKSKSNNSTGDCNYRVAYSDGRVSSGTYMTDILTISPGTSFLNFRFGCSHGVRGSFSGETSGTMSLGGGRQSLLSQTARAYGNAFSYCVPKPSASGFLSLGGAINDGDSDSDSPSSFVTTPLMRNARIVNPTYYVVRLQGIDVAGRRLNVPPVVFSGGTLMDSSAVVTQLPPTAYRALRLAFRNAMRGYRMNTRNGSTSSTPAGGEMILDTCYDFEGLDNVTVPTVSLVFFGGAVVDLDPTTAVMMEGCLAFVPTPADFDLGFIGNVQQQTHEVLYDVGARNVGFRRGAC</sequence>
<comment type="similarity">
    <text evidence="1">Belongs to the peptidase A1 family.</text>
</comment>
<dbReference type="InterPro" id="IPR032799">
    <property type="entry name" value="TAXi_C"/>
</dbReference>
<dbReference type="OMA" id="NREHYMV"/>
<dbReference type="Proteomes" id="UP000008810">
    <property type="component" value="Chromosome 1"/>
</dbReference>
<evidence type="ECO:0000256" key="2">
    <source>
        <dbReference type="PIRSR" id="PIRSR601461-1"/>
    </source>
</evidence>
<evidence type="ECO:0000259" key="4">
    <source>
        <dbReference type="PROSITE" id="PS51767"/>
    </source>
</evidence>
<evidence type="ECO:0000256" key="1">
    <source>
        <dbReference type="ARBA" id="ARBA00007447"/>
    </source>
</evidence>
<dbReference type="OrthoDB" id="633343at2759"/>
<feature type="active site" evidence="2">
    <location>
        <position position="396"/>
    </location>
</feature>
<evidence type="ECO:0000313" key="7">
    <source>
        <dbReference type="Proteomes" id="UP000008810"/>
    </source>
</evidence>
<dbReference type="Gene3D" id="2.40.70.10">
    <property type="entry name" value="Acid Proteases"/>
    <property type="match status" value="2"/>
</dbReference>
<dbReference type="PANTHER" id="PTHR13683">
    <property type="entry name" value="ASPARTYL PROTEASES"/>
    <property type="match status" value="1"/>
</dbReference>
<evidence type="ECO:0000256" key="3">
    <source>
        <dbReference type="SAM" id="SignalP"/>
    </source>
</evidence>
<dbReference type="HOGENOM" id="CLU_005738_5_2_1"/>
<feature type="signal peptide" evidence="3">
    <location>
        <begin position="1"/>
        <end position="29"/>
    </location>
</feature>
<dbReference type="STRING" id="15368.I1H127"/>
<dbReference type="EMBL" id="CM000880">
    <property type="protein sequence ID" value="KQK19626.1"/>
    <property type="molecule type" value="Genomic_DNA"/>
</dbReference>
<dbReference type="InterPro" id="IPR033121">
    <property type="entry name" value="PEPTIDASE_A1"/>
</dbReference>
<dbReference type="Gramene" id="KQK19626">
    <property type="protein sequence ID" value="KQK19626"/>
    <property type="gene ID" value="BRADI_1g49410v3"/>
</dbReference>
<dbReference type="InterPro" id="IPR001461">
    <property type="entry name" value="Aspartic_peptidase_A1"/>
</dbReference>
<gene>
    <name evidence="6" type="primary">LOC100840805</name>
    <name evidence="5" type="ORF">BRADI_1g49410v3</name>
</gene>
<dbReference type="RefSeq" id="XP_003564331.1">
    <property type="nucleotide sequence ID" value="XM_003564283.4"/>
</dbReference>
<dbReference type="GeneID" id="100840805"/>
<dbReference type="InterPro" id="IPR021109">
    <property type="entry name" value="Peptidase_aspartic_dom_sf"/>
</dbReference>
<name>I1H127_BRADI</name>
<dbReference type="Pfam" id="PF14541">
    <property type="entry name" value="TAXi_C"/>
    <property type="match status" value="1"/>
</dbReference>
<feature type="domain" description="Peptidase A1" evidence="4">
    <location>
        <begin position="151"/>
        <end position="520"/>
    </location>
</feature>
<proteinExistence type="inferred from homology"/>
<dbReference type="InterPro" id="IPR032861">
    <property type="entry name" value="TAXi_N"/>
</dbReference>
<feature type="active site" evidence="2">
    <location>
        <position position="170"/>
    </location>
</feature>
<dbReference type="GO" id="GO:0006508">
    <property type="term" value="P:proteolysis"/>
    <property type="evidence" value="ECO:0007669"/>
    <property type="project" value="InterPro"/>
</dbReference>
<keyword evidence="7" id="KW-1185">Reference proteome</keyword>
<dbReference type="KEGG" id="bdi:100840805"/>
<keyword evidence="3" id="KW-0732">Signal</keyword>
<protein>
    <recommendedName>
        <fullName evidence="4">Peptidase A1 domain-containing protein</fullName>
    </recommendedName>
</protein>
<feature type="chain" id="PRO_5014094254" description="Peptidase A1 domain-containing protein" evidence="3">
    <location>
        <begin position="30"/>
        <end position="524"/>
    </location>
</feature>
<reference evidence="5" key="2">
    <citation type="submission" date="2017-06" db="EMBL/GenBank/DDBJ databases">
        <title>WGS assembly of Brachypodium distachyon.</title>
        <authorList>
            <consortium name="The International Brachypodium Initiative"/>
            <person name="Lucas S."/>
            <person name="Harmon-Smith M."/>
            <person name="Lail K."/>
            <person name="Tice H."/>
            <person name="Grimwood J."/>
            <person name="Bruce D."/>
            <person name="Barry K."/>
            <person name="Shu S."/>
            <person name="Lindquist E."/>
            <person name="Wang M."/>
            <person name="Pitluck S."/>
            <person name="Vogel J.P."/>
            <person name="Garvin D.F."/>
            <person name="Mockler T.C."/>
            <person name="Schmutz J."/>
            <person name="Rokhsar D."/>
            <person name="Bevan M.W."/>
        </authorList>
    </citation>
    <scope>NUCLEOTIDE SEQUENCE</scope>
    <source>
        <strain evidence="5">Bd21</strain>
    </source>
</reference>
<dbReference type="eggNOG" id="KOG1339">
    <property type="taxonomic scope" value="Eukaryota"/>
</dbReference>
<dbReference type="FunCoup" id="I1H127">
    <property type="interactions" value="2"/>
</dbReference>
<reference evidence="6" key="3">
    <citation type="submission" date="2018-08" db="UniProtKB">
        <authorList>
            <consortium name="EnsemblPlants"/>
        </authorList>
    </citation>
    <scope>IDENTIFICATION</scope>
    <source>
        <strain evidence="6">cv. Bd21</strain>
    </source>
</reference>
<dbReference type="PANTHER" id="PTHR13683:SF336">
    <property type="entry name" value="OS06G0121800 PROTEIN"/>
    <property type="match status" value="1"/>
</dbReference>